<feature type="transmembrane region" description="Helical" evidence="1">
    <location>
        <begin position="12"/>
        <end position="33"/>
    </location>
</feature>
<reference evidence="2" key="1">
    <citation type="submission" date="2022-09" db="EMBL/GenBank/DDBJ databases">
        <title>Actin cytoskeleton and complex cell architecture in an #Asgard archaeon.</title>
        <authorList>
            <person name="Ponce Toledo R.I."/>
            <person name="Schleper C."/>
            <person name="Rodrigues Oliveira T."/>
            <person name="Wollweber F."/>
            <person name="Xu J."/>
            <person name="Rittmann S."/>
            <person name="Klingl A."/>
            <person name="Pilhofer M."/>
        </authorList>
    </citation>
    <scope>NUCLEOTIDE SEQUENCE</scope>
    <source>
        <strain evidence="2">B-35</strain>
    </source>
</reference>
<organism evidence="2 3">
    <name type="scientific">Candidatus Lokiarchaeum ossiferum</name>
    <dbReference type="NCBI Taxonomy" id="2951803"/>
    <lineage>
        <taxon>Archaea</taxon>
        <taxon>Promethearchaeati</taxon>
        <taxon>Promethearchaeota</taxon>
        <taxon>Promethearchaeia</taxon>
        <taxon>Promethearchaeales</taxon>
        <taxon>Promethearchaeaceae</taxon>
        <taxon>Candidatus Lokiarchaeum</taxon>
    </lineage>
</organism>
<protein>
    <submittedName>
        <fullName evidence="2">Uncharacterized protein</fullName>
    </submittedName>
</protein>
<keyword evidence="3" id="KW-1185">Reference proteome</keyword>
<keyword evidence="1" id="KW-0812">Transmembrane</keyword>
<dbReference type="EMBL" id="CP104013">
    <property type="protein sequence ID" value="UYP48464.1"/>
    <property type="molecule type" value="Genomic_DNA"/>
</dbReference>
<feature type="transmembrane region" description="Helical" evidence="1">
    <location>
        <begin position="45"/>
        <end position="73"/>
    </location>
</feature>
<accession>A0ABY6I186</accession>
<proteinExistence type="predicted"/>
<sequence length="74" mass="8423">MVNFLDFELELQHLVFIFLVSLTWIAMSFWGRYELLTLYNPLPDAIHTFISVSFWIGGGGVAIGIGLILYTVLE</sequence>
<evidence type="ECO:0000313" key="2">
    <source>
        <dbReference type="EMBL" id="UYP48464.1"/>
    </source>
</evidence>
<gene>
    <name evidence="2" type="ORF">NEF87_004749</name>
</gene>
<name>A0ABY6I186_9ARCH</name>
<evidence type="ECO:0000256" key="1">
    <source>
        <dbReference type="SAM" id="Phobius"/>
    </source>
</evidence>
<evidence type="ECO:0000313" key="3">
    <source>
        <dbReference type="Proteomes" id="UP001208689"/>
    </source>
</evidence>
<keyword evidence="1" id="KW-1133">Transmembrane helix</keyword>
<keyword evidence="1" id="KW-0472">Membrane</keyword>
<dbReference type="Proteomes" id="UP001208689">
    <property type="component" value="Chromosome"/>
</dbReference>